<dbReference type="Gene3D" id="3.90.1590.10">
    <property type="entry name" value="glutathione-dependent formaldehyde- activating enzyme (gfa)"/>
    <property type="match status" value="1"/>
</dbReference>
<accession>A0AA38TXC2</accession>
<gene>
    <name evidence="7" type="ORF">H2200_013579</name>
</gene>
<organism evidence="7 8">
    <name type="scientific">Cladophialophora chaetospira</name>
    <dbReference type="NCBI Taxonomy" id="386627"/>
    <lineage>
        <taxon>Eukaryota</taxon>
        <taxon>Fungi</taxon>
        <taxon>Dikarya</taxon>
        <taxon>Ascomycota</taxon>
        <taxon>Pezizomycotina</taxon>
        <taxon>Eurotiomycetes</taxon>
        <taxon>Chaetothyriomycetidae</taxon>
        <taxon>Chaetothyriales</taxon>
        <taxon>Herpotrichiellaceae</taxon>
        <taxon>Cladophialophora</taxon>
    </lineage>
</organism>
<keyword evidence="2" id="KW-0479">Metal-binding</keyword>
<dbReference type="PANTHER" id="PTHR33337:SF40">
    <property type="entry name" value="CENP-V_GFA DOMAIN-CONTAINING PROTEIN-RELATED"/>
    <property type="match status" value="1"/>
</dbReference>
<sequence>MNGGIAPFLTKLGERDVPSYTTEPEDDRVETLKEKELHELRESSLSQPDSAVQERGDMLEVSCHCGACQLRIAPPAYTDSSEGFHVPRGDRNKYYARLCCCRSCRLTLGFTLQPWTYIPPEQIFTVNKEPVLFGVKTKDTVQIEKLKHYQSSEFVLRSFCTDCGATMFYQSFERPLWIDVSVGVLRSKAGNVLAGEWLDWERNEVAKRDEAVDEELVKAWLRR</sequence>
<dbReference type="GO" id="GO:0016846">
    <property type="term" value="F:carbon-sulfur lyase activity"/>
    <property type="evidence" value="ECO:0007669"/>
    <property type="project" value="InterPro"/>
</dbReference>
<evidence type="ECO:0000256" key="2">
    <source>
        <dbReference type="ARBA" id="ARBA00022723"/>
    </source>
</evidence>
<dbReference type="InterPro" id="IPR006913">
    <property type="entry name" value="CENP-V/GFA"/>
</dbReference>
<dbReference type="GO" id="GO:0046872">
    <property type="term" value="F:metal ion binding"/>
    <property type="evidence" value="ECO:0007669"/>
    <property type="project" value="UniProtKB-KW"/>
</dbReference>
<proteinExistence type="inferred from homology"/>
<evidence type="ECO:0000313" key="7">
    <source>
        <dbReference type="EMBL" id="KAJ9601909.1"/>
    </source>
</evidence>
<protein>
    <recommendedName>
        <fullName evidence="6">CENP-V/GFA domain-containing protein</fullName>
    </recommendedName>
</protein>
<dbReference type="InterPro" id="IPR011057">
    <property type="entry name" value="Mss4-like_sf"/>
</dbReference>
<evidence type="ECO:0000313" key="8">
    <source>
        <dbReference type="Proteomes" id="UP001172673"/>
    </source>
</evidence>
<dbReference type="EMBL" id="JAPDRK010000031">
    <property type="protein sequence ID" value="KAJ9601909.1"/>
    <property type="molecule type" value="Genomic_DNA"/>
</dbReference>
<dbReference type="AlphaFoldDB" id="A0AA38TXC2"/>
<dbReference type="PANTHER" id="PTHR33337">
    <property type="entry name" value="GFA DOMAIN-CONTAINING PROTEIN"/>
    <property type="match status" value="1"/>
</dbReference>
<feature type="domain" description="CENP-V/GFA" evidence="6">
    <location>
        <begin position="59"/>
        <end position="201"/>
    </location>
</feature>
<keyword evidence="3" id="KW-0862">Zinc</keyword>
<evidence type="ECO:0000256" key="3">
    <source>
        <dbReference type="ARBA" id="ARBA00022833"/>
    </source>
</evidence>
<keyword evidence="8" id="KW-1185">Reference proteome</keyword>
<dbReference type="PROSITE" id="PS51891">
    <property type="entry name" value="CENP_V_GFA"/>
    <property type="match status" value="1"/>
</dbReference>
<evidence type="ECO:0000256" key="1">
    <source>
        <dbReference type="ARBA" id="ARBA00005495"/>
    </source>
</evidence>
<name>A0AA38TXC2_9EURO</name>
<evidence type="ECO:0000256" key="5">
    <source>
        <dbReference type="SAM" id="MobiDB-lite"/>
    </source>
</evidence>
<evidence type="ECO:0000256" key="4">
    <source>
        <dbReference type="ARBA" id="ARBA00023239"/>
    </source>
</evidence>
<keyword evidence="4" id="KW-0456">Lyase</keyword>
<feature type="region of interest" description="Disordered" evidence="5">
    <location>
        <begin position="1"/>
        <end position="29"/>
    </location>
</feature>
<reference evidence="7" key="1">
    <citation type="submission" date="2022-10" db="EMBL/GenBank/DDBJ databases">
        <title>Culturing micro-colonial fungi from biological soil crusts in the Mojave desert and describing Neophaeococcomyces mojavensis, and introducing the new genera and species Taxawa tesnikishii.</title>
        <authorList>
            <person name="Kurbessoian T."/>
            <person name="Stajich J.E."/>
        </authorList>
    </citation>
    <scope>NUCLEOTIDE SEQUENCE</scope>
    <source>
        <strain evidence="7">TK_41</strain>
    </source>
</reference>
<comment type="caution">
    <text evidence="7">The sequence shown here is derived from an EMBL/GenBank/DDBJ whole genome shotgun (WGS) entry which is preliminary data.</text>
</comment>
<dbReference type="SUPFAM" id="SSF51316">
    <property type="entry name" value="Mss4-like"/>
    <property type="match status" value="1"/>
</dbReference>
<evidence type="ECO:0000259" key="6">
    <source>
        <dbReference type="PROSITE" id="PS51891"/>
    </source>
</evidence>
<dbReference type="Proteomes" id="UP001172673">
    <property type="component" value="Unassembled WGS sequence"/>
</dbReference>
<comment type="similarity">
    <text evidence="1">Belongs to the Gfa family.</text>
</comment>